<dbReference type="Gene3D" id="3.40.50.720">
    <property type="entry name" value="NAD(P)-binding Rossmann-like Domain"/>
    <property type="match status" value="1"/>
</dbReference>
<dbReference type="EMBL" id="MWML01000022">
    <property type="protein sequence ID" value="TCG08942.1"/>
    <property type="molecule type" value="Genomic_DNA"/>
</dbReference>
<dbReference type="InterPro" id="IPR003777">
    <property type="entry name" value="XdhC_CoxI"/>
</dbReference>
<organism evidence="2 3">
    <name type="scientific">Paraburkholderia steynii</name>
    <dbReference type="NCBI Taxonomy" id="1245441"/>
    <lineage>
        <taxon>Bacteria</taxon>
        <taxon>Pseudomonadati</taxon>
        <taxon>Pseudomonadota</taxon>
        <taxon>Betaproteobacteria</taxon>
        <taxon>Burkholderiales</taxon>
        <taxon>Burkholderiaceae</taxon>
        <taxon>Paraburkholderia</taxon>
    </lineage>
</organism>
<dbReference type="Gene3D" id="1.10.620.20">
    <property type="entry name" value="Ribonucleotide Reductase, subunit A"/>
    <property type="match status" value="1"/>
</dbReference>
<dbReference type="Pfam" id="PF02625">
    <property type="entry name" value="XdhC_CoxI"/>
    <property type="match status" value="1"/>
</dbReference>
<comment type="caution">
    <text evidence="2">The sequence shown here is derived from an EMBL/GenBank/DDBJ whole genome shotgun (WGS) entry which is preliminary data.</text>
</comment>
<dbReference type="InterPro" id="IPR052698">
    <property type="entry name" value="MoCofactor_Util/Proc"/>
</dbReference>
<dbReference type="InterPro" id="IPR012348">
    <property type="entry name" value="RNR-like"/>
</dbReference>
<name>A0A4R0XI16_9BURK</name>
<proteinExistence type="predicted"/>
<dbReference type="SUPFAM" id="SSF47240">
    <property type="entry name" value="Ferritin-like"/>
    <property type="match status" value="1"/>
</dbReference>
<dbReference type="InterPro" id="IPR011017">
    <property type="entry name" value="TRASH_dom"/>
</dbReference>
<reference evidence="2 3" key="1">
    <citation type="submission" date="2017-02" db="EMBL/GenBank/DDBJ databases">
        <title>Paraburkholderia sophoroidis sp. nov. and Paraburkholderia steynii sp. nov. rhizobial symbionts of the fynbos legume Hypocalyptus sophoroides.</title>
        <authorList>
            <person name="Steenkamp E.T."/>
            <person name="Beukes C.W."/>
            <person name="Van Zyl E."/>
            <person name="Avontuur J."/>
            <person name="Chan W.Y."/>
            <person name="Hassen A."/>
            <person name="Palmer M."/>
            <person name="Mthombeni L."/>
            <person name="Phalane F."/>
            <person name="Sereme K."/>
            <person name="Venter S.N."/>
        </authorList>
    </citation>
    <scope>NUCLEOTIDE SEQUENCE [LARGE SCALE GENOMIC DNA]</scope>
    <source>
        <strain evidence="2 3">HC1.1ba</strain>
    </source>
</reference>
<feature type="domain" description="TRASH" evidence="1">
    <location>
        <begin position="301"/>
        <end position="339"/>
    </location>
</feature>
<evidence type="ECO:0000313" key="2">
    <source>
        <dbReference type="EMBL" id="TCG08942.1"/>
    </source>
</evidence>
<dbReference type="InterPro" id="IPR027051">
    <property type="entry name" value="XdhC_Rossmann_dom"/>
</dbReference>
<dbReference type="InterPro" id="IPR007029">
    <property type="entry name" value="YHS_dom"/>
</dbReference>
<dbReference type="Pfam" id="PF13478">
    <property type="entry name" value="XdhC_C"/>
    <property type="match status" value="1"/>
</dbReference>
<dbReference type="Proteomes" id="UP000294200">
    <property type="component" value="Unassembled WGS sequence"/>
</dbReference>
<dbReference type="InterPro" id="IPR009078">
    <property type="entry name" value="Ferritin-like_SF"/>
</dbReference>
<keyword evidence="3" id="KW-1185">Reference proteome</keyword>
<sequence>MNAEPVGIASDTAGLLQLEQQLIAAGAPFAVVTVIRAAPPTSTQVGAQALVDGDGTLHGWIGGGCARAIVIEAARQSMRAGQPRRVRISNEPSPPEAEVEAHAMPCASNGALEIFIQPTVPAPLVVVFGATPTAHEACVLARRMGLRASLAAENARKGEARFDAAALERAGAAFALVATQGDGDEDALEAALRSQVAAVLLIASRRKADRLRETMRERGIGDARLAVLHAPAGPAIHAHTPQEIALGAVAGLVALRHEHEQAEAFAQPATRQVGVATEAVPRLPPCEVLDAPVSDAGHYLNPVCGMRVEIATAKHVVEYGGQKIYFCCDCCKTEFERRPEHYLAASYGAGDRDDGLNREAR</sequence>
<dbReference type="PANTHER" id="PTHR30388">
    <property type="entry name" value="ALDEHYDE OXIDOREDUCTASE MOLYBDENUM COFACTOR ASSEMBLY PROTEIN"/>
    <property type="match status" value="1"/>
</dbReference>
<dbReference type="SMART" id="SM00746">
    <property type="entry name" value="TRASH"/>
    <property type="match status" value="1"/>
</dbReference>
<gene>
    <name evidence="2" type="ORF">BZM27_08790</name>
</gene>
<protein>
    <submittedName>
        <fullName evidence="2">Sulfurylase large subunit</fullName>
    </submittedName>
</protein>
<dbReference type="AlphaFoldDB" id="A0A4R0XI16"/>
<dbReference type="PANTHER" id="PTHR30388:SF6">
    <property type="entry name" value="XANTHINE DEHYDROGENASE SUBUNIT A-RELATED"/>
    <property type="match status" value="1"/>
</dbReference>
<evidence type="ECO:0000313" key="3">
    <source>
        <dbReference type="Proteomes" id="UP000294200"/>
    </source>
</evidence>
<evidence type="ECO:0000259" key="1">
    <source>
        <dbReference type="SMART" id="SM00746"/>
    </source>
</evidence>
<dbReference type="Pfam" id="PF04945">
    <property type="entry name" value="YHS"/>
    <property type="match status" value="1"/>
</dbReference>
<dbReference type="GO" id="GO:0016491">
    <property type="term" value="F:oxidoreductase activity"/>
    <property type="evidence" value="ECO:0007669"/>
    <property type="project" value="InterPro"/>
</dbReference>
<accession>A0A4R0XI16</accession>